<dbReference type="Proteomes" id="UP001141806">
    <property type="component" value="Unassembled WGS sequence"/>
</dbReference>
<accession>A0A9Q0L4X1</accession>
<evidence type="ECO:0000256" key="1">
    <source>
        <dbReference type="SAM" id="MobiDB-lite"/>
    </source>
</evidence>
<dbReference type="AlphaFoldDB" id="A0A9Q0L4X1"/>
<name>A0A9Q0L4X1_9MAGN</name>
<sequence length="102" mass="10341">MTAECKVTEGTKISCAGGVLRASDCYNGEIAWRAEEGGEIGGDIDGAGGGEKEGETGKACETGRRESTAAAATWKGVGMSLGSEVSVAPVESKIVLQQVMSL</sequence>
<feature type="compositionally biased region" description="Gly residues" evidence="1">
    <location>
        <begin position="39"/>
        <end position="49"/>
    </location>
</feature>
<proteinExistence type="predicted"/>
<keyword evidence="3" id="KW-1185">Reference proteome</keyword>
<gene>
    <name evidence="2" type="ORF">NE237_032776</name>
</gene>
<reference evidence="2" key="1">
    <citation type="journal article" date="2023" name="Plant J.">
        <title>The genome of the king protea, Protea cynaroides.</title>
        <authorList>
            <person name="Chang J."/>
            <person name="Duong T.A."/>
            <person name="Schoeman C."/>
            <person name="Ma X."/>
            <person name="Roodt D."/>
            <person name="Barker N."/>
            <person name="Li Z."/>
            <person name="Van de Peer Y."/>
            <person name="Mizrachi E."/>
        </authorList>
    </citation>
    <scope>NUCLEOTIDE SEQUENCE</scope>
    <source>
        <tissue evidence="2">Young leaves</tissue>
    </source>
</reference>
<comment type="caution">
    <text evidence="2">The sequence shown here is derived from an EMBL/GenBank/DDBJ whole genome shotgun (WGS) entry which is preliminary data.</text>
</comment>
<protein>
    <submittedName>
        <fullName evidence="2">Uncharacterized protein</fullName>
    </submittedName>
</protein>
<feature type="region of interest" description="Disordered" evidence="1">
    <location>
        <begin position="37"/>
        <end position="65"/>
    </location>
</feature>
<evidence type="ECO:0000313" key="3">
    <source>
        <dbReference type="Proteomes" id="UP001141806"/>
    </source>
</evidence>
<evidence type="ECO:0000313" key="2">
    <source>
        <dbReference type="EMBL" id="KAJ4981939.1"/>
    </source>
</evidence>
<dbReference type="EMBL" id="JAMYWD010000001">
    <property type="protein sequence ID" value="KAJ4981939.1"/>
    <property type="molecule type" value="Genomic_DNA"/>
</dbReference>
<feature type="compositionally biased region" description="Basic and acidic residues" evidence="1">
    <location>
        <begin position="50"/>
        <end position="65"/>
    </location>
</feature>
<organism evidence="2 3">
    <name type="scientific">Protea cynaroides</name>
    <dbReference type="NCBI Taxonomy" id="273540"/>
    <lineage>
        <taxon>Eukaryota</taxon>
        <taxon>Viridiplantae</taxon>
        <taxon>Streptophyta</taxon>
        <taxon>Embryophyta</taxon>
        <taxon>Tracheophyta</taxon>
        <taxon>Spermatophyta</taxon>
        <taxon>Magnoliopsida</taxon>
        <taxon>Proteales</taxon>
        <taxon>Proteaceae</taxon>
        <taxon>Protea</taxon>
    </lineage>
</organism>